<dbReference type="InterPro" id="IPR035451">
    <property type="entry name" value="Ada-like_dom_sf"/>
</dbReference>
<feature type="chain" id="PRO_5038339410" evidence="2">
    <location>
        <begin position="27"/>
        <end position="292"/>
    </location>
</feature>
<protein>
    <submittedName>
        <fullName evidence="3">Uncharacterized protein</fullName>
    </submittedName>
</protein>
<proteinExistence type="predicted"/>
<accession>A0A6I2QW94</accession>
<evidence type="ECO:0000313" key="3">
    <source>
        <dbReference type="EMBL" id="MSB18434.1"/>
    </source>
</evidence>
<dbReference type="Gene3D" id="3.40.10.10">
    <property type="entry name" value="DNA Methylphosphotriester Repair Domain"/>
    <property type="match status" value="1"/>
</dbReference>
<sequence>MGKKIGRGILYFILLCALLRACGALTGHEHTWTDATCTEPQTCSSCGKTDGEPKGHTWEGGTCIEPAVCAVCGESGSKGEHTWAEATCTEPEHCSVCGRDRHWYSLPLGHEWIDATCTAPKTCAVCGETEGDPQHVFVSYRWETTIEPTCQAEGQAENTCTLCGAVETKALPTVGHKADGWTILQEATAGAPGVRVKICAMCGMELERDEYEYTTADSNTGGSGGGNNFNTYNNKDQQNTTDRYVLNTRSRVFHLPSCRDVPRISPSNYSTTNRDRDDLTASGWRACGHCSP</sequence>
<reference evidence="3 4" key="1">
    <citation type="journal article" date="2019" name="Nat. Med.">
        <title>A library of human gut bacterial isolates paired with longitudinal multiomics data enables mechanistic microbiome research.</title>
        <authorList>
            <person name="Poyet M."/>
            <person name="Groussin M."/>
            <person name="Gibbons S.M."/>
            <person name="Avila-Pacheco J."/>
            <person name="Jiang X."/>
            <person name="Kearney S.M."/>
            <person name="Perrotta A.R."/>
            <person name="Berdy B."/>
            <person name="Zhao S."/>
            <person name="Lieberman T.D."/>
            <person name="Swanson P.K."/>
            <person name="Smith M."/>
            <person name="Roesemann S."/>
            <person name="Alexander J.E."/>
            <person name="Rich S.A."/>
            <person name="Livny J."/>
            <person name="Vlamakis H."/>
            <person name="Clish C."/>
            <person name="Bullock K."/>
            <person name="Deik A."/>
            <person name="Scott J."/>
            <person name="Pierce K.A."/>
            <person name="Xavier R.J."/>
            <person name="Alm E.J."/>
        </authorList>
    </citation>
    <scope>NUCLEOTIDE SEQUENCE [LARGE SCALE GENOMIC DNA]</scope>
    <source>
        <strain evidence="3 4">BIOML-A2</strain>
    </source>
</reference>
<evidence type="ECO:0000256" key="1">
    <source>
        <dbReference type="SAM" id="MobiDB-lite"/>
    </source>
</evidence>
<name>A0A6I2QW94_FLAPL</name>
<comment type="caution">
    <text evidence="3">The sequence shown here is derived from an EMBL/GenBank/DDBJ whole genome shotgun (WGS) entry which is preliminary data.</text>
</comment>
<dbReference type="EMBL" id="WKPR01000003">
    <property type="protein sequence ID" value="MSB18434.1"/>
    <property type="molecule type" value="Genomic_DNA"/>
</dbReference>
<evidence type="ECO:0000313" key="4">
    <source>
        <dbReference type="Proteomes" id="UP000434475"/>
    </source>
</evidence>
<gene>
    <name evidence="3" type="ORF">GKE97_02755</name>
</gene>
<dbReference type="AlphaFoldDB" id="A0A6I2QW94"/>
<dbReference type="RefSeq" id="WP_172697200.1">
    <property type="nucleotide sequence ID" value="NZ_WKPR01000003.1"/>
</dbReference>
<organism evidence="3 4">
    <name type="scientific">Flavonifractor plautii</name>
    <name type="common">Fusobacterium plautii</name>
    <dbReference type="NCBI Taxonomy" id="292800"/>
    <lineage>
        <taxon>Bacteria</taxon>
        <taxon>Bacillati</taxon>
        <taxon>Bacillota</taxon>
        <taxon>Clostridia</taxon>
        <taxon>Eubacteriales</taxon>
        <taxon>Oscillospiraceae</taxon>
        <taxon>Flavonifractor</taxon>
    </lineage>
</organism>
<dbReference type="Proteomes" id="UP000434475">
    <property type="component" value="Unassembled WGS sequence"/>
</dbReference>
<feature type="signal peptide" evidence="2">
    <location>
        <begin position="1"/>
        <end position="26"/>
    </location>
</feature>
<keyword evidence="2" id="KW-0732">Signal</keyword>
<evidence type="ECO:0000256" key="2">
    <source>
        <dbReference type="SAM" id="SignalP"/>
    </source>
</evidence>
<feature type="region of interest" description="Disordered" evidence="1">
    <location>
        <begin position="215"/>
        <end position="239"/>
    </location>
</feature>
<dbReference type="SUPFAM" id="SSF57884">
    <property type="entry name" value="Ada DNA repair protein, N-terminal domain (N-Ada 10)"/>
    <property type="match status" value="1"/>
</dbReference>